<dbReference type="RefSeq" id="WP_101835872.1">
    <property type="nucleotide sequence ID" value="NZ_FZMO01000547.1"/>
</dbReference>
<organism evidence="2 3">
    <name type="scientific">Frankia canadensis</name>
    <dbReference type="NCBI Taxonomy" id="1836972"/>
    <lineage>
        <taxon>Bacteria</taxon>
        <taxon>Bacillati</taxon>
        <taxon>Actinomycetota</taxon>
        <taxon>Actinomycetes</taxon>
        <taxon>Frankiales</taxon>
        <taxon>Frankiaceae</taxon>
        <taxon>Frankia</taxon>
    </lineage>
</organism>
<dbReference type="AlphaFoldDB" id="A0A2I2L1G2"/>
<name>A0A2I2L1G2_9ACTN</name>
<dbReference type="OrthoDB" id="7501749at2"/>
<sequence length="182" mass="19616">MSTFPPIGHDLTVGPIPIVEDETTFVPAGVLEIGYATRIVDSKAIARSASVLGAVDDGRTAEQTEAYLRELDENPPGGVALHVREASTHREYLRFDCFDDGPHYHYIVEPDVAQTIVGYDVDANGPVYPWALERLRHHLPALLTRAGRPDLAARLDPDAIAAAVDAVARGVADLERVSPTAA</sequence>
<evidence type="ECO:0000313" key="3">
    <source>
        <dbReference type="Proteomes" id="UP000234331"/>
    </source>
</evidence>
<protein>
    <recommendedName>
        <fullName evidence="1">DUF7700 domain-containing protein</fullName>
    </recommendedName>
</protein>
<feature type="domain" description="DUF7700" evidence="1">
    <location>
        <begin position="26"/>
        <end position="169"/>
    </location>
</feature>
<proteinExistence type="predicted"/>
<evidence type="ECO:0000313" key="2">
    <source>
        <dbReference type="EMBL" id="SNQ51745.1"/>
    </source>
</evidence>
<keyword evidence="3" id="KW-1185">Reference proteome</keyword>
<dbReference type="EMBL" id="FZMO01000547">
    <property type="protein sequence ID" value="SNQ51745.1"/>
    <property type="molecule type" value="Genomic_DNA"/>
</dbReference>
<dbReference type="InterPro" id="IPR056117">
    <property type="entry name" value="DUF7700"/>
</dbReference>
<dbReference type="Pfam" id="PF24777">
    <property type="entry name" value="DUF7700"/>
    <property type="match status" value="1"/>
</dbReference>
<reference evidence="2 3" key="1">
    <citation type="submission" date="2017-06" db="EMBL/GenBank/DDBJ databases">
        <authorList>
            <person name="Kim H.J."/>
            <person name="Triplett B.A."/>
        </authorList>
    </citation>
    <scope>NUCLEOTIDE SEQUENCE [LARGE SCALE GENOMIC DNA]</scope>
    <source>
        <strain evidence="2">FRACA_ARgP5</strain>
    </source>
</reference>
<gene>
    <name evidence="2" type="ORF">FRACA_80045</name>
</gene>
<accession>A0A2I2L1G2</accession>
<evidence type="ECO:0000259" key="1">
    <source>
        <dbReference type="Pfam" id="PF24777"/>
    </source>
</evidence>
<dbReference type="Proteomes" id="UP000234331">
    <property type="component" value="Unassembled WGS sequence"/>
</dbReference>